<protein>
    <recommendedName>
        <fullName evidence="6">DUF86 domain-containing protein</fullName>
    </recommendedName>
</protein>
<accession>A0A0F8WJT6</accession>
<dbReference type="PANTHER" id="PTHR33397">
    <property type="entry name" value="UPF0331 PROTEIN YUTE"/>
    <property type="match status" value="1"/>
</dbReference>
<dbReference type="EMBL" id="LAZR01064764">
    <property type="protein sequence ID" value="KKK56893.1"/>
    <property type="molecule type" value="Genomic_DNA"/>
</dbReference>
<evidence type="ECO:0000256" key="4">
    <source>
        <dbReference type="ARBA" id="ARBA00024207"/>
    </source>
</evidence>
<dbReference type="InterPro" id="IPR008201">
    <property type="entry name" value="HepT-like"/>
</dbReference>
<dbReference type="InterPro" id="IPR052379">
    <property type="entry name" value="Type_VII_TA_RNase"/>
</dbReference>
<evidence type="ECO:0008006" key="6">
    <source>
        <dbReference type="Google" id="ProtNLM"/>
    </source>
</evidence>
<sequence length="135" mass="15638">MNEVLFNKLQRLKEEAKYLVDNKPKLIRTLKSSLETKKIVERSVYLCAEIVLDIADLLIIKKGYPKPSSYSDSIYKLGDYGLIPKEFACKFVYIAGIINFLAHDYQKTTIPELEKFLKYGLEDIEHFVKAIEDLT</sequence>
<dbReference type="AlphaFoldDB" id="A0A0F8WJT6"/>
<comment type="caution">
    <text evidence="5">The sequence shown here is derived from an EMBL/GenBank/DDBJ whole genome shotgun (WGS) entry which is preliminary data.</text>
</comment>
<dbReference type="GO" id="GO:0110001">
    <property type="term" value="C:toxin-antitoxin complex"/>
    <property type="evidence" value="ECO:0007669"/>
    <property type="project" value="InterPro"/>
</dbReference>
<keyword evidence="2" id="KW-0540">Nuclease</keyword>
<dbReference type="InterPro" id="IPR037038">
    <property type="entry name" value="HepT-like_sf"/>
</dbReference>
<keyword evidence="1" id="KW-1277">Toxin-antitoxin system</keyword>
<name>A0A0F8WJT6_9ZZZZ</name>
<comment type="similarity">
    <text evidence="4">Belongs to the HepT RNase toxin family.</text>
</comment>
<dbReference type="GO" id="GO:0004540">
    <property type="term" value="F:RNA nuclease activity"/>
    <property type="evidence" value="ECO:0007669"/>
    <property type="project" value="InterPro"/>
</dbReference>
<evidence type="ECO:0000256" key="1">
    <source>
        <dbReference type="ARBA" id="ARBA00022649"/>
    </source>
</evidence>
<keyword evidence="3" id="KW-0378">Hydrolase</keyword>
<dbReference type="GO" id="GO:0016787">
    <property type="term" value="F:hydrolase activity"/>
    <property type="evidence" value="ECO:0007669"/>
    <property type="project" value="UniProtKB-KW"/>
</dbReference>
<proteinExistence type="inferred from homology"/>
<dbReference type="Gene3D" id="1.20.120.580">
    <property type="entry name" value="bsu32300-like"/>
    <property type="match status" value="1"/>
</dbReference>
<dbReference type="PANTHER" id="PTHR33397:SF3">
    <property type="entry name" value="MRNA NUCLEASE HEPT"/>
    <property type="match status" value="1"/>
</dbReference>
<evidence type="ECO:0000256" key="2">
    <source>
        <dbReference type="ARBA" id="ARBA00022722"/>
    </source>
</evidence>
<evidence type="ECO:0000313" key="5">
    <source>
        <dbReference type="EMBL" id="KKK56893.1"/>
    </source>
</evidence>
<gene>
    <name evidence="5" type="ORF">LCGC14_3059960</name>
</gene>
<evidence type="ECO:0000256" key="3">
    <source>
        <dbReference type="ARBA" id="ARBA00022801"/>
    </source>
</evidence>
<dbReference type="NCBIfam" id="NF047751">
    <property type="entry name" value="HepT_toxin"/>
    <property type="match status" value="1"/>
</dbReference>
<organism evidence="5">
    <name type="scientific">marine sediment metagenome</name>
    <dbReference type="NCBI Taxonomy" id="412755"/>
    <lineage>
        <taxon>unclassified sequences</taxon>
        <taxon>metagenomes</taxon>
        <taxon>ecological metagenomes</taxon>
    </lineage>
</organism>
<reference evidence="5" key="1">
    <citation type="journal article" date="2015" name="Nature">
        <title>Complex archaea that bridge the gap between prokaryotes and eukaryotes.</title>
        <authorList>
            <person name="Spang A."/>
            <person name="Saw J.H."/>
            <person name="Jorgensen S.L."/>
            <person name="Zaremba-Niedzwiedzka K."/>
            <person name="Martijn J."/>
            <person name="Lind A.E."/>
            <person name="van Eijk R."/>
            <person name="Schleper C."/>
            <person name="Guy L."/>
            <person name="Ettema T.J."/>
        </authorList>
    </citation>
    <scope>NUCLEOTIDE SEQUENCE</scope>
</reference>
<dbReference type="Pfam" id="PF01934">
    <property type="entry name" value="HepT-like"/>
    <property type="match status" value="1"/>
</dbReference>